<dbReference type="PATRIC" id="fig|1227490.4.peg.1589"/>
<dbReference type="PANTHER" id="PTHR40045:SF1">
    <property type="entry name" value="YQCI_YCGG FAMILY PROTEIN"/>
    <property type="match status" value="1"/>
</dbReference>
<dbReference type="PANTHER" id="PTHR40045">
    <property type="entry name" value="YCGG FAMILY PROTEIN"/>
    <property type="match status" value="1"/>
</dbReference>
<dbReference type="Proteomes" id="UP000011560">
    <property type="component" value="Unassembled WGS sequence"/>
</dbReference>
<evidence type="ECO:0008006" key="4">
    <source>
        <dbReference type="Google" id="ProtNLM"/>
    </source>
</evidence>
<accession>M0BIM3</accession>
<feature type="region of interest" description="Disordered" evidence="1">
    <location>
        <begin position="272"/>
        <end position="292"/>
    </location>
</feature>
<evidence type="ECO:0000256" key="1">
    <source>
        <dbReference type="SAM" id="MobiDB-lite"/>
    </source>
</evidence>
<gene>
    <name evidence="2" type="ORF">C479_07838</name>
</gene>
<feature type="compositionally biased region" description="Low complexity" evidence="1">
    <location>
        <begin position="280"/>
        <end position="292"/>
    </location>
</feature>
<reference evidence="2 3" key="1">
    <citation type="journal article" date="2014" name="PLoS Genet.">
        <title>Phylogenetically driven sequencing of extremely halophilic archaea reveals strategies for static and dynamic osmo-response.</title>
        <authorList>
            <person name="Becker E.A."/>
            <person name="Seitzer P.M."/>
            <person name="Tritt A."/>
            <person name="Larsen D."/>
            <person name="Krusor M."/>
            <person name="Yao A.I."/>
            <person name="Wu D."/>
            <person name="Madern D."/>
            <person name="Eisen J.A."/>
            <person name="Darling A.E."/>
            <person name="Facciotti M.T."/>
        </authorList>
    </citation>
    <scope>NUCLEOTIDE SEQUENCE [LARGE SCALE GENOMIC DNA]</scope>
    <source>
        <strain evidence="2 3">JCM 14624</strain>
    </source>
</reference>
<dbReference type="InterPro" id="IPR014988">
    <property type="entry name" value="Uncharacterised_YqcI/YcgG"/>
</dbReference>
<dbReference type="Pfam" id="PF08892">
    <property type="entry name" value="YqcI_YcgG"/>
    <property type="match status" value="1"/>
</dbReference>
<dbReference type="RefSeq" id="WP_007700446.1">
    <property type="nucleotide sequence ID" value="NZ_AOIQ01000014.1"/>
</dbReference>
<keyword evidence="3" id="KW-1185">Reference proteome</keyword>
<comment type="caution">
    <text evidence="2">The sequence shown here is derived from an EMBL/GenBank/DDBJ whole genome shotgun (WGS) entry which is preliminary data.</text>
</comment>
<dbReference type="STRING" id="1227490.C479_07838"/>
<dbReference type="OrthoDB" id="165320at2157"/>
<dbReference type="EMBL" id="AOIQ01000014">
    <property type="protein sequence ID" value="ELZ10705.1"/>
    <property type="molecule type" value="Genomic_DNA"/>
</dbReference>
<sequence length="292" mass="32636">MNEPGLQVLMDQETLAARHEAGELPDWVGAHWETFRDGLTGERNESPFPCFFGAESVRGGEPLYTAVPSLTDPDALLGLRDVLREYIETFRTHSDRASLVTFFKPSASVAAEAEYHEALWHVLQFLHVHDPDPWPADIPIDPDDPYWEFSFAGEPMFPTCRAPFYDERKSRFCPIGLEITFQPRALFASLDVTADTPAGQHAREVIQDRLDEYDGVPPHPDLGDWGVEEDREWLQYMLSSEPEQAPETCPITVTREHPKVDPSIDPGIVIERSTPAQTCSGASGSESAEVGE</sequence>
<proteinExistence type="predicted"/>
<evidence type="ECO:0000313" key="3">
    <source>
        <dbReference type="Proteomes" id="UP000011560"/>
    </source>
</evidence>
<protein>
    <recommendedName>
        <fullName evidence="4">YqcI/YcgG family protein</fullName>
    </recommendedName>
</protein>
<name>M0BIM3_9EURY</name>
<organism evidence="2 3">
    <name type="scientific">Halovivax asiaticus JCM 14624</name>
    <dbReference type="NCBI Taxonomy" id="1227490"/>
    <lineage>
        <taxon>Archaea</taxon>
        <taxon>Methanobacteriati</taxon>
        <taxon>Methanobacteriota</taxon>
        <taxon>Stenosarchaea group</taxon>
        <taxon>Halobacteria</taxon>
        <taxon>Halobacteriales</taxon>
        <taxon>Natrialbaceae</taxon>
        <taxon>Halovivax</taxon>
    </lineage>
</organism>
<dbReference type="AlphaFoldDB" id="M0BIM3"/>
<evidence type="ECO:0000313" key="2">
    <source>
        <dbReference type="EMBL" id="ELZ10705.1"/>
    </source>
</evidence>